<proteinExistence type="predicted"/>
<evidence type="ECO:0000313" key="2">
    <source>
        <dbReference type="Proteomes" id="UP001057279"/>
    </source>
</evidence>
<dbReference type="Proteomes" id="UP001057279">
    <property type="component" value="Linkage Group LG01"/>
</dbReference>
<organism evidence="1 2">
    <name type="scientific">Ovis ammon polii x Ovis aries</name>
    <dbReference type="NCBI Taxonomy" id="2918886"/>
    <lineage>
        <taxon>Eukaryota</taxon>
        <taxon>Metazoa</taxon>
        <taxon>Chordata</taxon>
        <taxon>Craniata</taxon>
        <taxon>Vertebrata</taxon>
        <taxon>Euteleostomi</taxon>
        <taxon>Mammalia</taxon>
        <taxon>Eutheria</taxon>
        <taxon>Laurasiatheria</taxon>
        <taxon>Artiodactyla</taxon>
        <taxon>Ruminantia</taxon>
        <taxon>Pecora</taxon>
        <taxon>Bovidae</taxon>
        <taxon>Caprinae</taxon>
        <taxon>Ovis</taxon>
    </lineage>
</organism>
<name>A0ACB9VKF0_9CETA</name>
<reference evidence="1" key="1">
    <citation type="submission" date="2022-03" db="EMBL/GenBank/DDBJ databases">
        <title>Genomic analyses of argali, domestic sheep and their hybrids provide insights into chromosomal evolution, heterosis and genetic basis of agronomic traits.</title>
        <authorList>
            <person name="Li M."/>
        </authorList>
    </citation>
    <scope>NUCLEOTIDE SEQUENCE</scope>
    <source>
        <strain evidence="1">F1 hybrid</strain>
    </source>
</reference>
<evidence type="ECO:0000313" key="1">
    <source>
        <dbReference type="EMBL" id="KAI4590201.1"/>
    </source>
</evidence>
<comment type="caution">
    <text evidence="1">The sequence shown here is derived from an EMBL/GenBank/DDBJ whole genome shotgun (WGS) entry which is preliminary data.</text>
</comment>
<accession>A0ACB9VKF0</accession>
<protein>
    <submittedName>
        <fullName evidence="1">Uncharacterized protein</fullName>
    </submittedName>
</protein>
<keyword evidence="2" id="KW-1185">Reference proteome</keyword>
<sequence length="261" mass="30265">MKLSWVATVPQDRNMPTLSNLTQTLEYVFKRVFITYMENWRRNTTVEQEALQAKVDAENFYYVILYLMVMIGMFSFIIVAILVSTVKSKRREHSNDPYHQYIVEDWQGKYRSQIVNLEESRATIHENTEQWDLPQPGSLSSLSAWPTRPGVEPQLIQHELEGQPDLAQESFPVSGTQFCTENCTKTACTFVTFGQTRSSRATREPFQVLEHFPLLLYILAAKTLILCLAFAGVKVYQRKRLEAKQQKVEAEKRKQAEKKES</sequence>
<gene>
    <name evidence="1" type="ORF">MJG53_001250</name>
</gene>
<dbReference type="EMBL" id="CM043026">
    <property type="protein sequence ID" value="KAI4590201.1"/>
    <property type="molecule type" value="Genomic_DNA"/>
</dbReference>